<name>A0A239HJT4_EKHLU</name>
<organism evidence="7 8">
    <name type="scientific">Ekhidna lutea</name>
    <dbReference type="NCBI Taxonomy" id="447679"/>
    <lineage>
        <taxon>Bacteria</taxon>
        <taxon>Pseudomonadati</taxon>
        <taxon>Bacteroidota</taxon>
        <taxon>Cytophagia</taxon>
        <taxon>Cytophagales</taxon>
        <taxon>Reichenbachiellaceae</taxon>
        <taxon>Ekhidna</taxon>
    </lineage>
</organism>
<dbReference type="Pfam" id="PF02826">
    <property type="entry name" value="2-Hacid_dh_C"/>
    <property type="match status" value="1"/>
</dbReference>
<dbReference type="GO" id="GO:0051287">
    <property type="term" value="F:NAD binding"/>
    <property type="evidence" value="ECO:0007669"/>
    <property type="project" value="InterPro"/>
</dbReference>
<evidence type="ECO:0000256" key="2">
    <source>
        <dbReference type="ARBA" id="ARBA00023002"/>
    </source>
</evidence>
<feature type="domain" description="D-isomer specific 2-hydroxyacid dehydrogenase NAD-binding" evidence="6">
    <location>
        <begin position="109"/>
        <end position="290"/>
    </location>
</feature>
<evidence type="ECO:0000256" key="4">
    <source>
        <dbReference type="RuleBase" id="RU003719"/>
    </source>
</evidence>
<dbReference type="OrthoDB" id="1522997at2"/>
<keyword evidence="2 4" id="KW-0560">Oxidoreductase</keyword>
<dbReference type="Proteomes" id="UP000198393">
    <property type="component" value="Unassembled WGS sequence"/>
</dbReference>
<dbReference type="InterPro" id="IPR050857">
    <property type="entry name" value="D-2-hydroxyacid_DH"/>
</dbReference>
<dbReference type="InterPro" id="IPR036291">
    <property type="entry name" value="NAD(P)-bd_dom_sf"/>
</dbReference>
<reference evidence="7 8" key="1">
    <citation type="submission" date="2017-06" db="EMBL/GenBank/DDBJ databases">
        <authorList>
            <person name="Kim H.J."/>
            <person name="Triplett B.A."/>
        </authorList>
    </citation>
    <scope>NUCLEOTIDE SEQUENCE [LARGE SCALE GENOMIC DNA]</scope>
    <source>
        <strain evidence="7 8">DSM 19307</strain>
    </source>
</reference>
<gene>
    <name evidence="7" type="ORF">SAMN05421640_1358</name>
</gene>
<dbReference type="RefSeq" id="WP_089356097.1">
    <property type="nucleotide sequence ID" value="NZ_FZPD01000002.1"/>
</dbReference>
<dbReference type="AlphaFoldDB" id="A0A239HJT4"/>
<comment type="similarity">
    <text evidence="1 4">Belongs to the D-isomer specific 2-hydroxyacid dehydrogenase family.</text>
</comment>
<keyword evidence="8" id="KW-1185">Reference proteome</keyword>
<evidence type="ECO:0000256" key="1">
    <source>
        <dbReference type="ARBA" id="ARBA00005854"/>
    </source>
</evidence>
<dbReference type="EMBL" id="FZPD01000002">
    <property type="protein sequence ID" value="SNS81656.1"/>
    <property type="molecule type" value="Genomic_DNA"/>
</dbReference>
<dbReference type="Pfam" id="PF00389">
    <property type="entry name" value="2-Hacid_dh"/>
    <property type="match status" value="1"/>
</dbReference>
<keyword evidence="3" id="KW-0520">NAD</keyword>
<dbReference type="PANTHER" id="PTHR42789:SF1">
    <property type="entry name" value="D-ISOMER SPECIFIC 2-HYDROXYACID DEHYDROGENASE FAMILY PROTEIN (AFU_ORTHOLOGUE AFUA_6G10090)"/>
    <property type="match status" value="1"/>
</dbReference>
<evidence type="ECO:0000313" key="8">
    <source>
        <dbReference type="Proteomes" id="UP000198393"/>
    </source>
</evidence>
<dbReference type="SUPFAM" id="SSF51735">
    <property type="entry name" value="NAD(P)-binding Rossmann-fold domains"/>
    <property type="match status" value="1"/>
</dbReference>
<dbReference type="Gene3D" id="3.40.50.720">
    <property type="entry name" value="NAD(P)-binding Rossmann-like Domain"/>
    <property type="match status" value="2"/>
</dbReference>
<dbReference type="InterPro" id="IPR006140">
    <property type="entry name" value="D-isomer_DH_NAD-bd"/>
</dbReference>
<evidence type="ECO:0000256" key="3">
    <source>
        <dbReference type="ARBA" id="ARBA00023027"/>
    </source>
</evidence>
<dbReference type="InterPro" id="IPR006139">
    <property type="entry name" value="D-isomer_2_OHA_DH_cat_dom"/>
</dbReference>
<proteinExistence type="inferred from homology"/>
<dbReference type="PANTHER" id="PTHR42789">
    <property type="entry name" value="D-ISOMER SPECIFIC 2-HYDROXYACID DEHYDROGENASE FAMILY PROTEIN (AFU_ORTHOLOGUE AFUA_6G10090)"/>
    <property type="match status" value="1"/>
</dbReference>
<evidence type="ECO:0000259" key="6">
    <source>
        <dbReference type="Pfam" id="PF02826"/>
    </source>
</evidence>
<dbReference type="SUPFAM" id="SSF52283">
    <property type="entry name" value="Formate/glycerate dehydrogenase catalytic domain-like"/>
    <property type="match status" value="1"/>
</dbReference>
<protein>
    <submittedName>
        <fullName evidence="7">D-3-phosphoglycerate dehydrogenase</fullName>
    </submittedName>
</protein>
<dbReference type="GO" id="GO:0016616">
    <property type="term" value="F:oxidoreductase activity, acting on the CH-OH group of donors, NAD or NADP as acceptor"/>
    <property type="evidence" value="ECO:0007669"/>
    <property type="project" value="InterPro"/>
</dbReference>
<feature type="domain" description="D-isomer specific 2-hydroxyacid dehydrogenase catalytic" evidence="5">
    <location>
        <begin position="7"/>
        <end position="309"/>
    </location>
</feature>
<accession>A0A239HJT4</accession>
<evidence type="ECO:0000313" key="7">
    <source>
        <dbReference type="EMBL" id="SNS81656.1"/>
    </source>
</evidence>
<evidence type="ECO:0000259" key="5">
    <source>
        <dbReference type="Pfam" id="PF00389"/>
    </source>
</evidence>
<sequence>MSSTKRILIVDDMHECILPLLKEAGFDPVYLPVIDRAGILEIISQFEGLVIRSKTAVDRELIDAGTNLKIVARAGAGMDKVDEEYLKEKGIKAINAPEGNRDALAEHTLGMLLALLHSIPSAHEEIRSGIWNREGNRGIELKGKVVGIYGVGNMGMSFASKLRSFDCEILGYDKFKGEFPGGFIKNVELDELMERTEILSIHVPLYDETRKLFDEAYLRRFKNLKVLLNTARGEILDTKALIKMLEAGSIYGAGLDVLENEKLDTYSDEEKAQLDKLLSMPNVLLTPHVGGWTYESYQRISEVIVEKIKED</sequence>